<evidence type="ECO:0000313" key="6">
    <source>
        <dbReference type="Proteomes" id="UP000007886"/>
    </source>
</evidence>
<dbReference type="Proteomes" id="UP000007886">
    <property type="component" value="Chromosome"/>
</dbReference>
<keyword evidence="2" id="KW-0442">Lipid degradation</keyword>
<dbReference type="GO" id="GO:0003847">
    <property type="term" value="F:1-alkyl-2-acetylglycerophosphocholine esterase activity"/>
    <property type="evidence" value="ECO:0007669"/>
    <property type="project" value="TreeGrafter"/>
</dbReference>
<evidence type="ECO:0008006" key="7">
    <source>
        <dbReference type="Google" id="ProtNLM"/>
    </source>
</evidence>
<proteinExistence type="predicted"/>
<dbReference type="EMBL" id="AP012279">
    <property type="protein sequence ID" value="BAL79454.1"/>
    <property type="molecule type" value="Genomic_DNA"/>
</dbReference>
<evidence type="ECO:0000313" key="5">
    <source>
        <dbReference type="EMBL" id="BAL79454.1"/>
    </source>
</evidence>
<dbReference type="AlphaFoldDB" id="A0AAI8MJ90"/>
<dbReference type="PANTHER" id="PTHR10272">
    <property type="entry name" value="PLATELET-ACTIVATING FACTOR ACETYLHYDROLASE"/>
    <property type="match status" value="1"/>
</dbReference>
<name>A0AAI8MJ90_9BRAD</name>
<dbReference type="GO" id="GO:0016042">
    <property type="term" value="P:lipid catabolic process"/>
    <property type="evidence" value="ECO:0007669"/>
    <property type="project" value="UniProtKB-KW"/>
</dbReference>
<keyword evidence="4" id="KW-1133">Transmembrane helix</keyword>
<dbReference type="InterPro" id="IPR029058">
    <property type="entry name" value="AB_hydrolase_fold"/>
</dbReference>
<evidence type="ECO:0000256" key="1">
    <source>
        <dbReference type="ARBA" id="ARBA00022801"/>
    </source>
</evidence>
<dbReference type="Gene3D" id="3.40.50.1820">
    <property type="entry name" value="alpha/beta hydrolase"/>
    <property type="match status" value="1"/>
</dbReference>
<feature type="transmembrane region" description="Helical" evidence="4">
    <location>
        <begin position="29"/>
        <end position="47"/>
    </location>
</feature>
<keyword evidence="6" id="KW-1185">Reference proteome</keyword>
<reference evidence="5 6" key="1">
    <citation type="journal article" date="2012" name="Microbes Environ.">
        <title>Complete genome sequence of Bradyrhizobium sp. S23321: insights into symbiosis evolution in soil oligotrophs.</title>
        <authorList>
            <person name="Okubo T."/>
            <person name="Tsukui T."/>
            <person name="Maita H."/>
            <person name="Okamoto S."/>
            <person name="Oshima K."/>
            <person name="Fujisawa T."/>
            <person name="Saito A."/>
            <person name="Futamata H."/>
            <person name="Hattori R."/>
            <person name="Shimomura Y."/>
            <person name="Haruta S."/>
            <person name="Morimoto S."/>
            <person name="Wang Y."/>
            <person name="Sakai Y."/>
            <person name="Hattori M."/>
            <person name="Aizawa S."/>
            <person name="Nagashima K.V.P."/>
            <person name="Masuda S."/>
            <person name="Hattori T."/>
            <person name="Yamashita A."/>
            <person name="Bao Z."/>
            <person name="Hayatsu M."/>
            <person name="Kajiya-Kanegae H."/>
            <person name="Yoshinaga I."/>
            <person name="Sakamoto K."/>
            <person name="Toyota K."/>
            <person name="Nakao M."/>
            <person name="Kohara M."/>
            <person name="Anda M."/>
            <person name="Niwa R."/>
            <person name="Jung-Hwan P."/>
            <person name="Sameshima-Saito R."/>
            <person name="Tokuda S."/>
            <person name="Yamamoto S."/>
            <person name="Yamamoto S."/>
            <person name="Yokoyama T."/>
            <person name="Akutsu T."/>
            <person name="Nakamura Y."/>
            <person name="Nakahira-Yanaka Y."/>
            <person name="Takada Hoshino Y."/>
            <person name="Hirakawa H."/>
            <person name="Mitsui H."/>
            <person name="Terasawa K."/>
            <person name="Itakura M."/>
            <person name="Sato S."/>
            <person name="Ikeda-Ohtsubo W."/>
            <person name="Sakakura N."/>
            <person name="Kaminuma E."/>
            <person name="Minamisawa K."/>
        </authorList>
    </citation>
    <scope>NUCLEOTIDE SEQUENCE [LARGE SCALE GENOMIC DNA]</scope>
    <source>
        <strain evidence="5 6">S23321</strain>
    </source>
</reference>
<dbReference type="Pfam" id="PF03403">
    <property type="entry name" value="PAF-AH_p_II"/>
    <property type="match status" value="1"/>
</dbReference>
<dbReference type="RefSeq" id="WP_015688717.1">
    <property type="nucleotide sequence ID" value="NC_017082.1"/>
</dbReference>
<gene>
    <name evidence="5" type="ORF">S23_62660</name>
</gene>
<dbReference type="SUPFAM" id="SSF53474">
    <property type="entry name" value="alpha/beta-Hydrolases"/>
    <property type="match status" value="1"/>
</dbReference>
<keyword evidence="4" id="KW-0812">Transmembrane</keyword>
<protein>
    <recommendedName>
        <fullName evidence="7">Lipase</fullName>
    </recommendedName>
</protein>
<keyword evidence="3" id="KW-0443">Lipid metabolism</keyword>
<evidence type="ECO:0000256" key="3">
    <source>
        <dbReference type="ARBA" id="ARBA00023098"/>
    </source>
</evidence>
<dbReference type="PANTHER" id="PTHR10272:SF0">
    <property type="entry name" value="PLATELET-ACTIVATING FACTOR ACETYLHYDROLASE"/>
    <property type="match status" value="1"/>
</dbReference>
<keyword evidence="1" id="KW-0378">Hydrolase</keyword>
<accession>A0AAI8MJ90</accession>
<keyword evidence="4" id="KW-0472">Membrane</keyword>
<feature type="transmembrane region" description="Helical" evidence="4">
    <location>
        <begin position="81"/>
        <end position="104"/>
    </location>
</feature>
<evidence type="ECO:0000256" key="4">
    <source>
        <dbReference type="SAM" id="Phobius"/>
    </source>
</evidence>
<sequence>MRIWELSAGILLIAYVIYALSPYRNDYPWLAYLPFLCIPIVALHVQFEGPRWEMAPIYFTFVACVFQEMAAQRTMDIQTHYIVASFGLCCIGAGILLSTSFPVFQLPAPRGPYAVGTSIRHLVDRSRVELAQPDFPRELMVQIWYPADETPKGRRAAYQDRATTTFWNARFSLVRTHSVVDAAVAGANGRYPVILYVPSWNGMRTENTHLAEELASQGYVVVGIDHPYSSFSTVFPDGRVIASRLLDEEFFRTDASFDRFLKTAETEVRNRAEDARFVLSALERLDAADQTDPIAHRLDLDHVGIFGFSLGGGVAAQTCWLDRRFKACLNMDGLMAGESFKSGAIAPLFFMSEVDPSPPPYRTDISPAKRREKELYWEQFAQARELFSTFGGYWLTIDRAKHFNFSDYAFSSPLHLFSRSGSIDPERAARTIGQHTFAFFEFYLKGNPRPLADEPDSNGTDFRFERAISHVEAKP</sequence>
<organism evidence="5 6">
    <name type="scientific">Bradyrhizobium cosmicum</name>
    <dbReference type="NCBI Taxonomy" id="1404864"/>
    <lineage>
        <taxon>Bacteria</taxon>
        <taxon>Pseudomonadati</taxon>
        <taxon>Pseudomonadota</taxon>
        <taxon>Alphaproteobacteria</taxon>
        <taxon>Hyphomicrobiales</taxon>
        <taxon>Nitrobacteraceae</taxon>
        <taxon>Bradyrhizobium</taxon>
    </lineage>
</organism>
<evidence type="ECO:0000256" key="2">
    <source>
        <dbReference type="ARBA" id="ARBA00022963"/>
    </source>
</evidence>
<dbReference type="KEGG" id="brs:S23_62660"/>